<comment type="caution">
    <text evidence="1">The sequence shown here is derived from an EMBL/GenBank/DDBJ whole genome shotgun (WGS) entry which is preliminary data.</text>
</comment>
<name>A0AAW0DMG3_9AGAR</name>
<evidence type="ECO:0000313" key="2">
    <source>
        <dbReference type="Proteomes" id="UP001383192"/>
    </source>
</evidence>
<gene>
    <name evidence="1" type="ORF">VNI00_004227</name>
</gene>
<dbReference type="Proteomes" id="UP001383192">
    <property type="component" value="Unassembled WGS sequence"/>
</dbReference>
<proteinExistence type="predicted"/>
<dbReference type="EMBL" id="JAYKXP010000011">
    <property type="protein sequence ID" value="KAK7052907.1"/>
    <property type="molecule type" value="Genomic_DNA"/>
</dbReference>
<reference evidence="1 2" key="1">
    <citation type="submission" date="2024-01" db="EMBL/GenBank/DDBJ databases">
        <title>A draft genome for a cacao thread blight-causing isolate of Paramarasmius palmivorus.</title>
        <authorList>
            <person name="Baruah I.K."/>
            <person name="Bukari Y."/>
            <person name="Amoako-Attah I."/>
            <person name="Meinhardt L.W."/>
            <person name="Bailey B.A."/>
            <person name="Cohen S.P."/>
        </authorList>
    </citation>
    <scope>NUCLEOTIDE SEQUENCE [LARGE SCALE GENOMIC DNA]</scope>
    <source>
        <strain evidence="1 2">GH-12</strain>
    </source>
</reference>
<evidence type="ECO:0000313" key="1">
    <source>
        <dbReference type="EMBL" id="KAK7052907.1"/>
    </source>
</evidence>
<sequence length="156" mass="17711">MPLPLDLLLDTLDSLSRVTKLSLAIHDLDVAKSLMSALSHSIHTPYPVCPRLTSLRMDFDVTDAELEQAVLAFAYSKSNDHAGTLPTIAVLEMLEVFCTDPPSLYRAFRRELERLRSQGMVVRWETFMPLQSGFLYREEPWQSEWDSADAGYTDCL</sequence>
<keyword evidence="2" id="KW-1185">Reference proteome</keyword>
<organism evidence="1 2">
    <name type="scientific">Paramarasmius palmivorus</name>
    <dbReference type="NCBI Taxonomy" id="297713"/>
    <lineage>
        <taxon>Eukaryota</taxon>
        <taxon>Fungi</taxon>
        <taxon>Dikarya</taxon>
        <taxon>Basidiomycota</taxon>
        <taxon>Agaricomycotina</taxon>
        <taxon>Agaricomycetes</taxon>
        <taxon>Agaricomycetidae</taxon>
        <taxon>Agaricales</taxon>
        <taxon>Marasmiineae</taxon>
        <taxon>Marasmiaceae</taxon>
        <taxon>Paramarasmius</taxon>
    </lineage>
</organism>
<accession>A0AAW0DMG3</accession>
<protein>
    <submittedName>
        <fullName evidence="1">Uncharacterized protein</fullName>
    </submittedName>
</protein>
<dbReference type="AlphaFoldDB" id="A0AAW0DMG3"/>